<evidence type="ECO:0000313" key="2">
    <source>
        <dbReference type="EMBL" id="KAG5489978.1"/>
    </source>
</evidence>
<dbReference type="GeneID" id="94286226"/>
<organism evidence="2 3">
    <name type="scientific">Porcisia hertigi</name>
    <dbReference type="NCBI Taxonomy" id="2761500"/>
    <lineage>
        <taxon>Eukaryota</taxon>
        <taxon>Discoba</taxon>
        <taxon>Euglenozoa</taxon>
        <taxon>Kinetoplastea</taxon>
        <taxon>Metakinetoplastina</taxon>
        <taxon>Trypanosomatida</taxon>
        <taxon>Trypanosomatidae</taxon>
        <taxon>Leishmaniinae</taxon>
        <taxon>Porcisia</taxon>
    </lineage>
</organism>
<sequence length="1670" mass="182929">MRSLRSRIVGAFLSPHSVPCCNGNAPPSRPVWRCVNTATRNTQLNPAPDYGAAPLKEASTSLLSPVGLPLNSRARGDSTVLFSRLSQRQMRQRQRKWGILWRYQFEKNHSHRTMPSTPRATASPPSATPTLHSEDFEGGGSADGAQCAREQGAAVKAAFSSHNDCLTKVLADSGVSGDTVAGPYTRTSGAAFVDCMTPGSAHGSVASTSSEGDPLLAFLGTHEEDAALLLAMWTSLHRSCVFGSALSESLVLQVRYLLHSLLRCRAIGAAVRFYHWLTGIGVQFHHSDLLFLFSSLTYENVSTTNKADSPEATKTVAMKKDRDIWTERRQRFRTSTKRARAPDDRHQSQQNSFKMGEDGGPPSPRGTATLPEQRRCAPVFGEDDPTLMNRAVHESIQETNPGGHVEGDTHIAEVNTGSTSSAISCDHRDLDGEVRPPGSIARRVAFHEQPEWIKRWILYEASMGTLDAIEGAEDDGHPGALPTVNIQHTFESPNRVQADLAALSEDPVRTMEVAAIVEHLHLLTLGAMHRDHLGSAHPTASPLLSQLRRRRPLRQPRLPPPAKSYWKEALQVVRTTYALSPWATGVGTSCGTSSPPAIEKMLLPSGIALTLQSMLREAHSWRGAFALLRLTAPETKGRAGAQSTTLRMTSDCFQRGAILFMALAAPAQPWKTQATIDEWMHRVMLPQLARHSKTKAESSLGTMAATAALHALWLSHLCGVKASQPDEFVTRIEEAAAYLTSASAQRVIHGELTLMTSEVRSSTEQAVETLQKAVREAAQNHRASEAVAKSIRTGAYRVERIEHNHELTSVAETPLTVDLTSIAPAAAQVAAVRGMTSPSARPHTPRVTSTSPELLSSDVVDAFALCCAAVKETVWLQFTTAASVNCATATVVEVLQFLERSVHGPTGLVNVFQLLYGSLGSHNGLHDKKSPLTPTVNTSSATERGYISCLFATTLLEVMQLLCSPPTQQLRRFGSRIWNGPELVLLLEMAVKLLNGVVAEDLRQAPWRWTVQQRLKELAHATAGAMRTVMREFNINRLNERVIFGAMTDQDVQLLTLLAQVFHRASELTVVSGASDATGWSSQSPVWRILTSTCSPRTLQGAHLCFGSTHALGKRVRQRLCRRDSDNLDHWIQPPRSCQRTSARLRRARGVTLPVPKVSSGPRPAAEAAIVERGVGRDFDLARRLFDSVYKILNRERTTANVGQALERLTATMTDWKASLFLCQLVTKDVALARGTCSVDFFATTLNRVAEDVAKSSIAASPPGRSLSLQESHSRSSREKYSAMATLQTRGPPDLWLRAVEVFWRAVDHAGGSELGASPHSDASTRAASAKPLASHPVTASAQERAVLAQLLLPLMRFSRAVHRRDVGRQWLRVWAAMYAPQEKQSPKWRQQNIEALSLLGEAAALTRCVAEYPCCGSEALLCSVAVRHSDWGAALEALFKTYGTVDERHATQTTYSCEVARTILTLLAKSPMNLSNTAMRLRTVQREVWNTECSLAVVRLLLRGRRWRLALAHVDEAMELPEMQRVRALVLVDPTGLLRQERSEASPTETTLAHYAHLLAAALQAAAIGGDSAHAPAYYDAFKALLRYVFGEVIDRHTQDSEEDIADEGDIDGLDAALNMTQVPFKEADHASHVEDSVQKTLRELAPRARIFFFRAMTKKMFSSEVVAR</sequence>
<feature type="region of interest" description="Disordered" evidence="1">
    <location>
        <begin position="534"/>
        <end position="560"/>
    </location>
</feature>
<feature type="compositionally biased region" description="Basic residues" evidence="1">
    <location>
        <begin position="330"/>
        <end position="339"/>
    </location>
</feature>
<dbReference type="Proteomes" id="UP000674318">
    <property type="component" value="Unassembled WGS sequence"/>
</dbReference>
<feature type="region of interest" description="Disordered" evidence="1">
    <location>
        <begin position="327"/>
        <end position="371"/>
    </location>
</feature>
<feature type="region of interest" description="Disordered" evidence="1">
    <location>
        <begin position="1259"/>
        <end position="1285"/>
    </location>
</feature>
<accession>A0A836HYF8</accession>
<keyword evidence="3" id="KW-1185">Reference proteome</keyword>
<dbReference type="KEGG" id="phet:94286226"/>
<dbReference type="EMBL" id="JAFJZO010000036">
    <property type="protein sequence ID" value="KAG5489978.1"/>
    <property type="molecule type" value="Genomic_DNA"/>
</dbReference>
<dbReference type="RefSeq" id="XP_067752306.1">
    <property type="nucleotide sequence ID" value="XM_067896149.1"/>
</dbReference>
<feature type="region of interest" description="Disordered" evidence="1">
    <location>
        <begin position="1314"/>
        <end position="1337"/>
    </location>
</feature>
<evidence type="ECO:0000313" key="3">
    <source>
        <dbReference type="Proteomes" id="UP000674318"/>
    </source>
</evidence>
<feature type="region of interest" description="Disordered" evidence="1">
    <location>
        <begin position="109"/>
        <end position="147"/>
    </location>
</feature>
<dbReference type="OrthoDB" id="273338at2759"/>
<feature type="compositionally biased region" description="Low complexity" evidence="1">
    <location>
        <begin position="113"/>
        <end position="130"/>
    </location>
</feature>
<reference evidence="2 3" key="1">
    <citation type="submission" date="2021-02" db="EMBL/GenBank/DDBJ databases">
        <title>Porcisia hertigi Genome sequencing and assembly.</title>
        <authorList>
            <person name="Almutairi H."/>
            <person name="Gatherer D."/>
        </authorList>
    </citation>
    <scope>NUCLEOTIDE SEQUENCE [LARGE SCALE GENOMIC DNA]</scope>
    <source>
        <strain evidence="2 3">C119</strain>
    </source>
</reference>
<gene>
    <name evidence="2" type="ORF">JKF63_00097</name>
</gene>
<comment type="caution">
    <text evidence="2">The sequence shown here is derived from an EMBL/GenBank/DDBJ whole genome shotgun (WGS) entry which is preliminary data.</text>
</comment>
<feature type="compositionally biased region" description="Basic and acidic residues" evidence="1">
    <location>
        <begin position="1272"/>
        <end position="1281"/>
    </location>
</feature>
<evidence type="ECO:0000256" key="1">
    <source>
        <dbReference type="SAM" id="MobiDB-lite"/>
    </source>
</evidence>
<proteinExistence type="predicted"/>
<name>A0A836HYF8_9TRYP</name>
<protein>
    <submittedName>
        <fullName evidence="2">Uncharacterized protein</fullName>
    </submittedName>
</protein>